<accession>A0A9D1AFQ0</accession>
<reference evidence="1" key="1">
    <citation type="submission" date="2020-10" db="EMBL/GenBank/DDBJ databases">
        <authorList>
            <person name="Gilroy R."/>
        </authorList>
    </citation>
    <scope>NUCLEOTIDE SEQUENCE</scope>
    <source>
        <strain evidence="1">ChiW25-3613</strain>
    </source>
</reference>
<dbReference type="AlphaFoldDB" id="A0A9D1AFQ0"/>
<dbReference type="EMBL" id="DVHB01000054">
    <property type="protein sequence ID" value="HIR39327.1"/>
    <property type="molecule type" value="Genomic_DNA"/>
</dbReference>
<evidence type="ECO:0000313" key="1">
    <source>
        <dbReference type="EMBL" id="HIR39327.1"/>
    </source>
</evidence>
<name>A0A9D1AFQ0_9FIRM</name>
<comment type="caution">
    <text evidence="1">The sequence shown here is derived from an EMBL/GenBank/DDBJ whole genome shotgun (WGS) entry which is preliminary data.</text>
</comment>
<organism evidence="1 2">
    <name type="scientific">Candidatus Coproplasma stercoripullorum</name>
    <dbReference type="NCBI Taxonomy" id="2840751"/>
    <lineage>
        <taxon>Bacteria</taxon>
        <taxon>Bacillati</taxon>
        <taxon>Bacillota</taxon>
        <taxon>Clostridia</taxon>
        <taxon>Eubacteriales</taxon>
        <taxon>Candidatus Coproplasma</taxon>
    </lineage>
</organism>
<protein>
    <submittedName>
        <fullName evidence="1">Uncharacterized protein</fullName>
    </submittedName>
</protein>
<reference evidence="1" key="2">
    <citation type="journal article" date="2021" name="PeerJ">
        <title>Extensive microbial diversity within the chicken gut microbiome revealed by metagenomics and culture.</title>
        <authorList>
            <person name="Gilroy R."/>
            <person name="Ravi A."/>
            <person name="Getino M."/>
            <person name="Pursley I."/>
            <person name="Horton D.L."/>
            <person name="Alikhan N.F."/>
            <person name="Baker D."/>
            <person name="Gharbi K."/>
            <person name="Hall N."/>
            <person name="Watson M."/>
            <person name="Adriaenssens E.M."/>
            <person name="Foster-Nyarko E."/>
            <person name="Jarju S."/>
            <person name="Secka A."/>
            <person name="Antonio M."/>
            <person name="Oren A."/>
            <person name="Chaudhuri R.R."/>
            <person name="La Ragione R."/>
            <person name="Hildebrand F."/>
            <person name="Pallen M.J."/>
        </authorList>
    </citation>
    <scope>NUCLEOTIDE SEQUENCE</scope>
    <source>
        <strain evidence="1">ChiW25-3613</strain>
    </source>
</reference>
<evidence type="ECO:0000313" key="2">
    <source>
        <dbReference type="Proteomes" id="UP000824179"/>
    </source>
</evidence>
<proteinExistence type="predicted"/>
<gene>
    <name evidence="1" type="ORF">IAB90_02990</name>
</gene>
<sequence>MIDANTPLEKIAEMCNTMEDLRNLLKQCDFKTNTEDAIQISPELLQETISKTKHLKTVTRSDIQRLLRIEYSKAAKLYGLITNSKIN</sequence>
<dbReference type="Proteomes" id="UP000824179">
    <property type="component" value="Unassembled WGS sequence"/>
</dbReference>